<feature type="domain" description="C2H2-type" evidence="14">
    <location>
        <begin position="326"/>
        <end position="348"/>
    </location>
</feature>
<dbReference type="AlphaFoldDB" id="A0A3Q2SNH5"/>
<feature type="compositionally biased region" description="Basic and acidic residues" evidence="13">
    <location>
        <begin position="120"/>
        <end position="150"/>
    </location>
</feature>
<evidence type="ECO:0000256" key="3">
    <source>
        <dbReference type="ARBA" id="ARBA00006991"/>
    </source>
</evidence>
<evidence type="ECO:0000256" key="13">
    <source>
        <dbReference type="SAM" id="MobiDB-lite"/>
    </source>
</evidence>
<evidence type="ECO:0000256" key="5">
    <source>
        <dbReference type="ARBA" id="ARBA00022737"/>
    </source>
</evidence>
<evidence type="ECO:0000256" key="9">
    <source>
        <dbReference type="ARBA" id="ARBA00023125"/>
    </source>
</evidence>
<dbReference type="GeneTree" id="ENSGT01150000286936"/>
<dbReference type="FunFam" id="3.30.160.60:FF:000478">
    <property type="entry name" value="Zinc finger protein 133"/>
    <property type="match status" value="1"/>
</dbReference>
<keyword evidence="10" id="KW-0804">Transcription</keyword>
<evidence type="ECO:0000256" key="10">
    <source>
        <dbReference type="ARBA" id="ARBA00023163"/>
    </source>
</evidence>
<accession>A0A3Q2SNH5</accession>
<evidence type="ECO:0000256" key="4">
    <source>
        <dbReference type="ARBA" id="ARBA00022723"/>
    </source>
</evidence>
<dbReference type="GO" id="GO:0008270">
    <property type="term" value="F:zinc ion binding"/>
    <property type="evidence" value="ECO:0007669"/>
    <property type="project" value="UniProtKB-KW"/>
</dbReference>
<protein>
    <recommendedName>
        <fullName evidence="14">C2H2-type domain-containing protein</fullName>
    </recommendedName>
</protein>
<dbReference type="FunFam" id="3.30.160.60:FF:001289">
    <property type="entry name" value="Zinc finger protein 574"/>
    <property type="match status" value="1"/>
</dbReference>
<dbReference type="FunFam" id="3.30.160.60:FF:000508">
    <property type="entry name" value="Myeloid zinc finger 1"/>
    <property type="match status" value="2"/>
</dbReference>
<feature type="region of interest" description="Disordered" evidence="13">
    <location>
        <begin position="13"/>
        <end position="33"/>
    </location>
</feature>
<evidence type="ECO:0000256" key="6">
    <source>
        <dbReference type="ARBA" id="ARBA00022771"/>
    </source>
</evidence>
<comment type="subcellular location">
    <subcellularLocation>
        <location evidence="2">Nucleus</location>
    </subcellularLocation>
</comment>
<evidence type="ECO:0000259" key="14">
    <source>
        <dbReference type="PROSITE" id="PS50157"/>
    </source>
</evidence>
<dbReference type="Pfam" id="PF00096">
    <property type="entry name" value="zf-C2H2"/>
    <property type="match status" value="4"/>
</dbReference>
<dbReference type="FunFam" id="3.30.160.60:FF:000097">
    <property type="entry name" value="Zinc finger protein"/>
    <property type="match status" value="2"/>
</dbReference>
<evidence type="ECO:0000313" key="16">
    <source>
        <dbReference type="Proteomes" id="UP000265000"/>
    </source>
</evidence>
<keyword evidence="11" id="KW-0539">Nucleus</keyword>
<name>A0A3Q2SNH5_FUNHE</name>
<reference evidence="15" key="2">
    <citation type="submission" date="2025-09" db="UniProtKB">
        <authorList>
            <consortium name="Ensembl"/>
        </authorList>
    </citation>
    <scope>IDENTIFICATION</scope>
</reference>
<dbReference type="STRING" id="8078.ENSFHEP00000000408"/>
<comment type="function">
    <text evidence="1">May be involved in transcriptional regulation.</text>
</comment>
<evidence type="ECO:0000256" key="2">
    <source>
        <dbReference type="ARBA" id="ARBA00004123"/>
    </source>
</evidence>
<proteinExistence type="inferred from homology"/>
<evidence type="ECO:0000256" key="11">
    <source>
        <dbReference type="ARBA" id="ARBA00023242"/>
    </source>
</evidence>
<dbReference type="GO" id="GO:0000978">
    <property type="term" value="F:RNA polymerase II cis-regulatory region sequence-specific DNA binding"/>
    <property type="evidence" value="ECO:0007669"/>
    <property type="project" value="TreeGrafter"/>
</dbReference>
<dbReference type="GO" id="GO:0005667">
    <property type="term" value="C:transcription regulator complex"/>
    <property type="evidence" value="ECO:0007669"/>
    <property type="project" value="TreeGrafter"/>
</dbReference>
<feature type="domain" description="C2H2-type" evidence="14">
    <location>
        <begin position="158"/>
        <end position="185"/>
    </location>
</feature>
<dbReference type="Pfam" id="PF13894">
    <property type="entry name" value="zf-C2H2_4"/>
    <property type="match status" value="3"/>
</dbReference>
<dbReference type="GO" id="GO:0000981">
    <property type="term" value="F:DNA-binding transcription factor activity, RNA polymerase II-specific"/>
    <property type="evidence" value="ECO:0007669"/>
    <property type="project" value="TreeGrafter"/>
</dbReference>
<feature type="domain" description="C2H2-type" evidence="14">
    <location>
        <begin position="186"/>
        <end position="213"/>
    </location>
</feature>
<dbReference type="SUPFAM" id="SSF57667">
    <property type="entry name" value="beta-beta-alpha zinc fingers"/>
    <property type="match status" value="4"/>
</dbReference>
<dbReference type="Ensembl" id="ENSFHET00000015572.1">
    <property type="protein sequence ID" value="ENSFHEP00000000408.1"/>
    <property type="gene ID" value="ENSFHEG00000001127.1"/>
</dbReference>
<dbReference type="PANTHER" id="PTHR14003">
    <property type="entry name" value="TRANSCRIPTIONAL REPRESSOR PROTEIN YY"/>
    <property type="match status" value="1"/>
</dbReference>
<evidence type="ECO:0000256" key="1">
    <source>
        <dbReference type="ARBA" id="ARBA00003767"/>
    </source>
</evidence>
<reference evidence="15" key="1">
    <citation type="submission" date="2025-08" db="UniProtKB">
        <authorList>
            <consortium name="Ensembl"/>
        </authorList>
    </citation>
    <scope>IDENTIFICATION</scope>
</reference>
<dbReference type="Gene3D" id="3.30.160.60">
    <property type="entry name" value="Classic Zinc Finger"/>
    <property type="match status" value="7"/>
</dbReference>
<organism evidence="15 16">
    <name type="scientific">Fundulus heteroclitus</name>
    <name type="common">Killifish</name>
    <name type="synonym">Mummichog</name>
    <dbReference type="NCBI Taxonomy" id="8078"/>
    <lineage>
        <taxon>Eukaryota</taxon>
        <taxon>Metazoa</taxon>
        <taxon>Chordata</taxon>
        <taxon>Craniata</taxon>
        <taxon>Vertebrata</taxon>
        <taxon>Euteleostomi</taxon>
        <taxon>Actinopterygii</taxon>
        <taxon>Neopterygii</taxon>
        <taxon>Teleostei</taxon>
        <taxon>Neoteleostei</taxon>
        <taxon>Acanthomorphata</taxon>
        <taxon>Ovalentaria</taxon>
        <taxon>Atherinomorphae</taxon>
        <taxon>Cyprinodontiformes</taxon>
        <taxon>Fundulidae</taxon>
        <taxon>Fundulus</taxon>
    </lineage>
</organism>
<feature type="region of interest" description="Disordered" evidence="13">
    <location>
        <begin position="115"/>
        <end position="155"/>
    </location>
</feature>
<evidence type="ECO:0000256" key="12">
    <source>
        <dbReference type="PROSITE-ProRule" id="PRU00042"/>
    </source>
</evidence>
<dbReference type="GO" id="GO:0000785">
    <property type="term" value="C:chromatin"/>
    <property type="evidence" value="ECO:0007669"/>
    <property type="project" value="TreeGrafter"/>
</dbReference>
<feature type="domain" description="C2H2-type" evidence="14">
    <location>
        <begin position="298"/>
        <end position="325"/>
    </location>
</feature>
<feature type="domain" description="C2H2-type" evidence="14">
    <location>
        <begin position="242"/>
        <end position="269"/>
    </location>
</feature>
<feature type="domain" description="C2H2-type" evidence="14">
    <location>
        <begin position="214"/>
        <end position="241"/>
    </location>
</feature>
<dbReference type="PROSITE" id="PS00028">
    <property type="entry name" value="ZINC_FINGER_C2H2_1"/>
    <property type="match status" value="7"/>
</dbReference>
<keyword evidence="5" id="KW-0677">Repeat</keyword>
<feature type="domain" description="C2H2-type" evidence="14">
    <location>
        <begin position="270"/>
        <end position="297"/>
    </location>
</feature>
<keyword evidence="4" id="KW-0479">Metal-binding</keyword>
<keyword evidence="16" id="KW-1185">Reference proteome</keyword>
<dbReference type="PANTHER" id="PTHR14003:SF23">
    <property type="entry name" value="ZINC FINGER PROTEIN 143"/>
    <property type="match status" value="1"/>
</dbReference>
<comment type="similarity">
    <text evidence="3">Belongs to the krueppel C2H2-type zinc-finger protein family.</text>
</comment>
<keyword evidence="6 12" id="KW-0863">Zinc-finger</keyword>
<dbReference type="PROSITE" id="PS50157">
    <property type="entry name" value="ZINC_FINGER_C2H2_2"/>
    <property type="match status" value="7"/>
</dbReference>
<evidence type="ECO:0000313" key="15">
    <source>
        <dbReference type="Ensembl" id="ENSFHEP00000000408.1"/>
    </source>
</evidence>
<dbReference type="GO" id="GO:0031519">
    <property type="term" value="C:PcG protein complex"/>
    <property type="evidence" value="ECO:0007669"/>
    <property type="project" value="TreeGrafter"/>
</dbReference>
<evidence type="ECO:0000256" key="7">
    <source>
        <dbReference type="ARBA" id="ARBA00022833"/>
    </source>
</evidence>
<keyword evidence="8" id="KW-0805">Transcription regulation</keyword>
<dbReference type="InterPro" id="IPR036236">
    <property type="entry name" value="Znf_C2H2_sf"/>
</dbReference>
<keyword evidence="7" id="KW-0862">Zinc</keyword>
<sequence length="359" mass="40938">MFPADVKKLIVKEEASLHHRPPDNLHDPKPPHIKEEQKGVYISLPEEQINGKEVINAIRFPVASPPIKSLDDEQSLLLSQLYPDQIKCRELPEEKDGEESFRIQDHGDVSISLETEEDSNVEHPLSELKHLSDSGYKKSPTEKKNVESSRKVHTGVKPSCKDCGKTFIRKSALIKHVRVHTGEKPFCCDVCGQSFSQKGNLKKHMKIHTGEKPFCCDLCGQRFSEKETLNKHMRIHTGQKPFCCVLCGQSFIQKGNLNKHMKIHTGEKAFCCDLCGQRFGEKGTLKNHIRIHTGQKPFCCYLCGQSFSQRSHLNRHMIIHTGQKPFCCDLCGKRFSLKHNLKTHMRNHKTYGLVNQNLI</sequence>
<keyword evidence="9" id="KW-0238">DNA-binding</keyword>
<dbReference type="SMART" id="SM00355">
    <property type="entry name" value="ZnF_C2H2"/>
    <property type="match status" value="7"/>
</dbReference>
<dbReference type="InterPro" id="IPR013087">
    <property type="entry name" value="Znf_C2H2_type"/>
</dbReference>
<dbReference type="FunFam" id="3.30.160.60:FF:000912">
    <property type="entry name" value="Zinc finger protein 660"/>
    <property type="match status" value="1"/>
</dbReference>
<dbReference type="GO" id="GO:0042802">
    <property type="term" value="F:identical protein binding"/>
    <property type="evidence" value="ECO:0007669"/>
    <property type="project" value="UniProtKB-ARBA"/>
</dbReference>
<dbReference type="Proteomes" id="UP000265000">
    <property type="component" value="Unplaced"/>
</dbReference>
<evidence type="ECO:0000256" key="8">
    <source>
        <dbReference type="ARBA" id="ARBA00023015"/>
    </source>
</evidence>